<evidence type="ECO:0000313" key="3">
    <source>
        <dbReference type="EMBL" id="NSJ48122.1"/>
    </source>
</evidence>
<gene>
    <name evidence="3" type="ORF">G5B36_05350</name>
    <name evidence="2" type="ORF">L0N08_11660</name>
</gene>
<reference evidence="3 4" key="1">
    <citation type="journal article" date="2020" name="Cell Host Microbe">
        <title>Functional and Genomic Variation between Human-Derived Isolates of Lachnospiraceae Reveals Inter- and Intra-Species Diversity.</title>
        <authorList>
            <person name="Sorbara M.T."/>
            <person name="Littmann E.R."/>
            <person name="Fontana E."/>
            <person name="Moody T.U."/>
            <person name="Kohout C.E."/>
            <person name="Gjonbalaj M."/>
            <person name="Eaton V."/>
            <person name="Seok R."/>
            <person name="Leiner I.M."/>
            <person name="Pamer E.G."/>
        </authorList>
    </citation>
    <scope>NUCLEOTIDE SEQUENCE [LARGE SCALE GENOMIC DNA]</scope>
    <source>
        <strain evidence="3 4">MSK.1.17</strain>
    </source>
</reference>
<keyword evidence="1" id="KW-0472">Membrane</keyword>
<dbReference type="Pfam" id="PF03613">
    <property type="entry name" value="EIID-AGA"/>
    <property type="match status" value="1"/>
</dbReference>
<dbReference type="InterPro" id="IPR050303">
    <property type="entry name" value="GatZ_KbaZ_carbometab"/>
</dbReference>
<dbReference type="AlphaFoldDB" id="A0AAX1SKA6"/>
<name>A0AAX1SKA6_9FIRM</name>
<reference evidence="2" key="3">
    <citation type="submission" date="2022-01" db="EMBL/GenBank/DDBJ databases">
        <title>Collection of gut derived symbiotic bacterial strains cultured from healthy donors.</title>
        <authorList>
            <person name="Lin H."/>
            <person name="Kohout C."/>
            <person name="Waligurski E."/>
            <person name="Pamer E.G."/>
        </authorList>
    </citation>
    <scope>NUCLEOTIDE SEQUENCE</scope>
    <source>
        <strain evidence="2">DFI.6.55</strain>
    </source>
</reference>
<proteinExistence type="predicted"/>
<dbReference type="InterPro" id="IPR004704">
    <property type="entry name" value="PTS_IID_man"/>
</dbReference>
<dbReference type="Proteomes" id="UP000669239">
    <property type="component" value="Unassembled WGS sequence"/>
</dbReference>
<dbReference type="PANTHER" id="PTHR32502:SF23">
    <property type="entry name" value="TRANSPORT PROTEIN, PTS SYSTEM"/>
    <property type="match status" value="1"/>
</dbReference>
<dbReference type="Proteomes" id="UP001299608">
    <property type="component" value="Unassembled WGS sequence"/>
</dbReference>
<feature type="transmembrane region" description="Helical" evidence="1">
    <location>
        <begin position="232"/>
        <end position="253"/>
    </location>
</feature>
<dbReference type="GeneID" id="97209186"/>
<dbReference type="PANTHER" id="PTHR32502">
    <property type="entry name" value="N-ACETYLGALACTOSAMINE PERMEASE II COMPONENT-RELATED"/>
    <property type="match status" value="1"/>
</dbReference>
<evidence type="ECO:0000313" key="2">
    <source>
        <dbReference type="EMBL" id="MCG4746072.1"/>
    </source>
</evidence>
<evidence type="ECO:0000313" key="5">
    <source>
        <dbReference type="Proteomes" id="UP001299608"/>
    </source>
</evidence>
<organism evidence="2 5">
    <name type="scientific">Enterocloster aldenensis</name>
    <dbReference type="NCBI Taxonomy" id="358742"/>
    <lineage>
        <taxon>Bacteria</taxon>
        <taxon>Bacillati</taxon>
        <taxon>Bacillota</taxon>
        <taxon>Clostridia</taxon>
        <taxon>Lachnospirales</taxon>
        <taxon>Lachnospiraceae</taxon>
        <taxon>Enterocloster</taxon>
    </lineage>
</organism>
<dbReference type="GO" id="GO:0009401">
    <property type="term" value="P:phosphoenolpyruvate-dependent sugar phosphotransferase system"/>
    <property type="evidence" value="ECO:0007669"/>
    <property type="project" value="InterPro"/>
</dbReference>
<feature type="transmembrane region" description="Helical" evidence="1">
    <location>
        <begin position="260"/>
        <end position="281"/>
    </location>
</feature>
<reference evidence="3" key="2">
    <citation type="submission" date="2020-02" db="EMBL/GenBank/DDBJ databases">
        <authorList>
            <person name="Littmann E."/>
            <person name="Sorbara M."/>
        </authorList>
    </citation>
    <scope>NUCLEOTIDE SEQUENCE</scope>
    <source>
        <strain evidence="3">MSK.1.17</strain>
    </source>
</reference>
<sequence>MAEQKTNQAVEEISVTKSDLRTIFWRSFCHEASYNAERQQALGFAFTLTKLLKKLYKDDKEAYVEACKRHTEFFNLTVQITNFVVGIVTALEEKNAKSQDKNMGPTISAVKSALMGPLAPIGDTFFWGCFRIVAASVGATLALKGNLLGPVLFVLMFNIPHLLVRWYGLTLGYKLGENFISFMQEGGLLQKLTEAAYIVGLTVIGAMTASYVGVTCGVEFSIGESVINIQEILDGIFPRLLPLGVTLFMAWLMRSRNVKPAIVILVTVVVGLVLGAAGFLIV</sequence>
<feature type="transmembrane region" description="Helical" evidence="1">
    <location>
        <begin position="149"/>
        <end position="173"/>
    </location>
</feature>
<dbReference type="EMBL" id="JAKNGE010000012">
    <property type="protein sequence ID" value="MCG4746072.1"/>
    <property type="molecule type" value="Genomic_DNA"/>
</dbReference>
<dbReference type="RefSeq" id="WP_117559611.1">
    <property type="nucleotide sequence ID" value="NZ_BAABZL010000001.1"/>
</dbReference>
<dbReference type="EMBL" id="JAAITT010000005">
    <property type="protein sequence ID" value="NSJ48122.1"/>
    <property type="molecule type" value="Genomic_DNA"/>
</dbReference>
<dbReference type="GO" id="GO:0005886">
    <property type="term" value="C:plasma membrane"/>
    <property type="evidence" value="ECO:0007669"/>
    <property type="project" value="TreeGrafter"/>
</dbReference>
<dbReference type="PROSITE" id="PS51108">
    <property type="entry name" value="PTS_EIID"/>
    <property type="match status" value="1"/>
</dbReference>
<keyword evidence="1" id="KW-0812">Transmembrane</keyword>
<evidence type="ECO:0000313" key="4">
    <source>
        <dbReference type="Proteomes" id="UP000669239"/>
    </source>
</evidence>
<keyword evidence="4" id="KW-1185">Reference proteome</keyword>
<evidence type="ECO:0000256" key="1">
    <source>
        <dbReference type="SAM" id="Phobius"/>
    </source>
</evidence>
<accession>A0AAX1SKA6</accession>
<comment type="caution">
    <text evidence="2">The sequence shown here is derived from an EMBL/GenBank/DDBJ whole genome shotgun (WGS) entry which is preliminary data.</text>
</comment>
<feature type="transmembrane region" description="Helical" evidence="1">
    <location>
        <begin position="194"/>
        <end position="212"/>
    </location>
</feature>
<keyword evidence="1" id="KW-1133">Transmembrane helix</keyword>
<protein>
    <submittedName>
        <fullName evidence="2">PTS system mannose/fructose/sorbose family transporter subunit IID</fullName>
    </submittedName>
</protein>